<dbReference type="OrthoDB" id="408631at2759"/>
<dbReference type="Proteomes" id="UP001141552">
    <property type="component" value="Unassembled WGS sequence"/>
</dbReference>
<dbReference type="EMBL" id="JAKUCV010001864">
    <property type="protein sequence ID" value="KAJ4844755.1"/>
    <property type="molecule type" value="Genomic_DNA"/>
</dbReference>
<gene>
    <name evidence="1" type="ORF">Tsubulata_003452</name>
</gene>
<reference evidence="1" key="2">
    <citation type="journal article" date="2023" name="Plants (Basel)">
        <title>Annotation of the Turnera subulata (Passifloraceae) Draft Genome Reveals the S-Locus Evolved after the Divergence of Turneroideae from Passifloroideae in a Stepwise Manner.</title>
        <authorList>
            <person name="Henning P.M."/>
            <person name="Roalson E.H."/>
            <person name="Mir W."/>
            <person name="McCubbin A.G."/>
            <person name="Shore J.S."/>
        </authorList>
    </citation>
    <scope>NUCLEOTIDE SEQUENCE</scope>
    <source>
        <strain evidence="1">F60SS</strain>
    </source>
</reference>
<evidence type="ECO:0000313" key="2">
    <source>
        <dbReference type="Proteomes" id="UP001141552"/>
    </source>
</evidence>
<protein>
    <recommendedName>
        <fullName evidence="3">Alpha/beta hydrolase fold-3 domain-containing protein</fullName>
    </recommendedName>
</protein>
<feature type="non-terminal residue" evidence="1">
    <location>
        <position position="148"/>
    </location>
</feature>
<proteinExistence type="predicted"/>
<accession>A0A9Q0JL51</accession>
<dbReference type="InterPro" id="IPR029058">
    <property type="entry name" value="AB_hydrolase_fold"/>
</dbReference>
<reference evidence="1" key="1">
    <citation type="submission" date="2022-02" db="EMBL/GenBank/DDBJ databases">
        <authorList>
            <person name="Henning P.M."/>
            <person name="McCubbin A.G."/>
            <person name="Shore J.S."/>
        </authorList>
    </citation>
    <scope>NUCLEOTIDE SEQUENCE</scope>
    <source>
        <strain evidence="1">F60SS</strain>
        <tissue evidence="1">Leaves</tissue>
    </source>
</reference>
<sequence>MVMSSLITFSRLYTNGIARSLTPLHFSTPRKKNKHLFVRSSLPMNSKTSELAHDFSPFLRIYKDGHVERLKGIEVVPPSLDPKTRVQSKDVVYSTEANLSSRLYLPENTTPTQKLPLLVYYHGGGFCVETAFSPCYHNHVNNLVAEAN</sequence>
<comment type="caution">
    <text evidence="1">The sequence shown here is derived from an EMBL/GenBank/DDBJ whole genome shotgun (WGS) entry which is preliminary data.</text>
</comment>
<dbReference type="Gene3D" id="3.40.50.1820">
    <property type="entry name" value="alpha/beta hydrolase"/>
    <property type="match status" value="1"/>
</dbReference>
<dbReference type="AlphaFoldDB" id="A0A9Q0JL51"/>
<keyword evidence="2" id="KW-1185">Reference proteome</keyword>
<evidence type="ECO:0000313" key="1">
    <source>
        <dbReference type="EMBL" id="KAJ4844755.1"/>
    </source>
</evidence>
<organism evidence="1 2">
    <name type="scientific">Turnera subulata</name>
    <dbReference type="NCBI Taxonomy" id="218843"/>
    <lineage>
        <taxon>Eukaryota</taxon>
        <taxon>Viridiplantae</taxon>
        <taxon>Streptophyta</taxon>
        <taxon>Embryophyta</taxon>
        <taxon>Tracheophyta</taxon>
        <taxon>Spermatophyta</taxon>
        <taxon>Magnoliopsida</taxon>
        <taxon>eudicotyledons</taxon>
        <taxon>Gunneridae</taxon>
        <taxon>Pentapetalae</taxon>
        <taxon>rosids</taxon>
        <taxon>fabids</taxon>
        <taxon>Malpighiales</taxon>
        <taxon>Passifloraceae</taxon>
        <taxon>Turnera</taxon>
    </lineage>
</organism>
<name>A0A9Q0JL51_9ROSI</name>
<evidence type="ECO:0008006" key="3">
    <source>
        <dbReference type="Google" id="ProtNLM"/>
    </source>
</evidence>
<dbReference type="PANTHER" id="PTHR23024:SF467">
    <property type="entry name" value="CARBOXYLESTERASE 12-RELATED"/>
    <property type="match status" value="1"/>
</dbReference>
<dbReference type="InterPro" id="IPR050466">
    <property type="entry name" value="Carboxylest/Gibb_receptor"/>
</dbReference>
<dbReference type="SUPFAM" id="SSF53474">
    <property type="entry name" value="alpha/beta-Hydrolases"/>
    <property type="match status" value="1"/>
</dbReference>
<dbReference type="PANTHER" id="PTHR23024">
    <property type="entry name" value="ARYLACETAMIDE DEACETYLASE"/>
    <property type="match status" value="1"/>
</dbReference>